<evidence type="ECO:0000313" key="1">
    <source>
        <dbReference type="EMBL" id="SFQ33674.1"/>
    </source>
</evidence>
<protein>
    <recommendedName>
        <fullName evidence="3">Sel1 repeat-containing protein</fullName>
    </recommendedName>
</protein>
<dbReference type="InterPro" id="IPR006597">
    <property type="entry name" value="Sel1-like"/>
</dbReference>
<dbReference type="PANTHER" id="PTHR11102">
    <property type="entry name" value="SEL-1-LIKE PROTEIN"/>
    <property type="match status" value="1"/>
</dbReference>
<dbReference type="InterPro" id="IPR011990">
    <property type="entry name" value="TPR-like_helical_dom_sf"/>
</dbReference>
<proteinExistence type="predicted"/>
<dbReference type="STRING" id="289003.SAMN05216190_1704"/>
<dbReference type="EMBL" id="FOWX01000070">
    <property type="protein sequence ID" value="SFQ33674.1"/>
    <property type="molecule type" value="Genomic_DNA"/>
</dbReference>
<dbReference type="SUPFAM" id="SSF81901">
    <property type="entry name" value="HCP-like"/>
    <property type="match status" value="1"/>
</dbReference>
<reference evidence="2" key="1">
    <citation type="submission" date="2016-10" db="EMBL/GenBank/DDBJ databases">
        <authorList>
            <person name="Varghese N."/>
            <person name="Submissions S."/>
        </authorList>
    </citation>
    <scope>NUCLEOTIDE SEQUENCE [LARGE SCALE GENOMIC DNA]</scope>
    <source>
        <strain evidence="2">DSM 17834</strain>
    </source>
</reference>
<name>A0A1I5XP10_9PSED</name>
<dbReference type="PROSITE" id="PS51257">
    <property type="entry name" value="PROKAR_LIPOPROTEIN"/>
    <property type="match status" value="1"/>
</dbReference>
<accession>A0A1I5XP10</accession>
<dbReference type="AlphaFoldDB" id="A0A1I5XP10"/>
<dbReference type="OrthoDB" id="9792653at2"/>
<dbReference type="SMART" id="SM00671">
    <property type="entry name" value="SEL1"/>
    <property type="match status" value="3"/>
</dbReference>
<evidence type="ECO:0000313" key="2">
    <source>
        <dbReference type="Proteomes" id="UP000198784"/>
    </source>
</evidence>
<dbReference type="RefSeq" id="WP_090506108.1">
    <property type="nucleotide sequence ID" value="NZ_FOWX01000070.1"/>
</dbReference>
<keyword evidence="2" id="KW-1185">Reference proteome</keyword>
<sequence>MHISKIGIVLALSYVILSGCDKSTEPDKEFIEGMNYYHGNGVPVDYNRAIELLNISAENNNPAAKTALGDMYFYGHGVARDYKISKEWYSKAAIQNFPPAQIRMIYFANDFEEKIKILLPLAEQDNFEAQYQLGALYQGAGITAGPASQQYFDRAIKWFRTAAEKDKYALISLALMYQNSWGVRGDKVAAYALLKTAEMAGYGDAANFVLDSLKEEMNPMEIEDGITLSKRMENVDALEVLDQYLAKYE</sequence>
<gene>
    <name evidence="1" type="ORF">SAMN05216190_1704</name>
</gene>
<dbReference type="Gene3D" id="1.25.40.10">
    <property type="entry name" value="Tetratricopeptide repeat domain"/>
    <property type="match status" value="2"/>
</dbReference>
<dbReference type="PANTHER" id="PTHR11102:SF160">
    <property type="entry name" value="ERAD-ASSOCIATED E3 UBIQUITIN-PROTEIN LIGASE COMPONENT HRD3"/>
    <property type="match status" value="1"/>
</dbReference>
<dbReference type="InterPro" id="IPR050767">
    <property type="entry name" value="Sel1_AlgK"/>
</dbReference>
<dbReference type="Pfam" id="PF08238">
    <property type="entry name" value="Sel1"/>
    <property type="match status" value="4"/>
</dbReference>
<organism evidence="1 2">
    <name type="scientific">Pseudomonas borbori</name>
    <dbReference type="NCBI Taxonomy" id="289003"/>
    <lineage>
        <taxon>Bacteria</taxon>
        <taxon>Pseudomonadati</taxon>
        <taxon>Pseudomonadota</taxon>
        <taxon>Gammaproteobacteria</taxon>
        <taxon>Pseudomonadales</taxon>
        <taxon>Pseudomonadaceae</taxon>
        <taxon>Pseudomonas</taxon>
    </lineage>
</organism>
<dbReference type="Proteomes" id="UP000198784">
    <property type="component" value="Unassembled WGS sequence"/>
</dbReference>
<evidence type="ECO:0008006" key="3">
    <source>
        <dbReference type="Google" id="ProtNLM"/>
    </source>
</evidence>